<evidence type="ECO:0000313" key="2">
    <source>
        <dbReference type="Proteomes" id="UP000326936"/>
    </source>
</evidence>
<gene>
    <name evidence="1" type="ORF">FIV01_16630</name>
</gene>
<dbReference type="Proteomes" id="UP000326936">
    <property type="component" value="Plasmid pTHAF100_a"/>
</dbReference>
<accession>A0A5P9CP93</accession>
<geneLocation type="plasmid" evidence="2">
    <name>pthaf100_a</name>
</geneLocation>
<proteinExistence type="predicted"/>
<dbReference type="KEGG" id="vaq:FIV01_16630"/>
<evidence type="ECO:0000313" key="1">
    <source>
        <dbReference type="EMBL" id="QFT28016.1"/>
    </source>
</evidence>
<dbReference type="EMBL" id="CP045351">
    <property type="protein sequence ID" value="QFT28016.1"/>
    <property type="molecule type" value="Genomic_DNA"/>
</dbReference>
<reference evidence="1 2" key="1">
    <citation type="submission" date="2019-10" db="EMBL/GenBank/DDBJ databases">
        <title>Complete genome sequence of Vibrio sp. strain THAF100, isolated from non-filtered water from the water column of tank 6 of a marine aquarium containing stony-coral fragments. Water maintained at 26 degree C.</title>
        <authorList>
            <person name="Ruckert C."/>
            <person name="Franco A."/>
            <person name="Kalinowski J."/>
            <person name="Glaeser S."/>
        </authorList>
    </citation>
    <scope>NUCLEOTIDE SEQUENCE [LARGE SCALE GENOMIC DNA]</scope>
    <source>
        <strain evidence="1 2">THAF100</strain>
        <plasmid evidence="2">pthaf100_a</plasmid>
    </source>
</reference>
<organism evidence="1 2">
    <name type="scientific">Vibrio aquimaris</name>
    <dbReference type="NCBI Taxonomy" id="2587862"/>
    <lineage>
        <taxon>Bacteria</taxon>
        <taxon>Pseudomonadati</taxon>
        <taxon>Pseudomonadota</taxon>
        <taxon>Gammaproteobacteria</taxon>
        <taxon>Vibrionales</taxon>
        <taxon>Vibrionaceae</taxon>
        <taxon>Vibrio</taxon>
    </lineage>
</organism>
<dbReference type="RefSeq" id="WP_152432068.1">
    <property type="nucleotide sequence ID" value="NZ_CBCSDK010000021.1"/>
</dbReference>
<protein>
    <submittedName>
        <fullName evidence="1">Uncharacterized protein</fullName>
    </submittedName>
</protein>
<dbReference type="AlphaFoldDB" id="A0A5P9CP93"/>
<name>A0A5P9CP93_9VIBR</name>
<sequence>MISLAEISDISEIKDIYLQASHYQKKLDTRHYWPVQLINSFDFNSEIEKQHVWIYRTGNKINLVFFIKILNDEIWIERLAKNFASPPMKSSIDDILSFSFLGTKQKNVYLKTTQALFSVYASRNFEQVGNKEGFIIMRKTIN</sequence>
<keyword evidence="2" id="KW-1185">Reference proteome</keyword>
<keyword evidence="1" id="KW-0614">Plasmid</keyword>